<evidence type="ECO:0000313" key="4">
    <source>
        <dbReference type="Proteomes" id="UP000800035"/>
    </source>
</evidence>
<dbReference type="InterPro" id="IPR012942">
    <property type="entry name" value="SRR1-like"/>
</dbReference>
<evidence type="ECO:0000259" key="2">
    <source>
        <dbReference type="Pfam" id="PF07985"/>
    </source>
</evidence>
<protein>
    <recommendedName>
        <fullName evidence="2">SRR1-like domain-containing protein</fullName>
    </recommendedName>
</protein>
<organism evidence="3 4">
    <name type="scientific">Byssothecium circinans</name>
    <dbReference type="NCBI Taxonomy" id="147558"/>
    <lineage>
        <taxon>Eukaryota</taxon>
        <taxon>Fungi</taxon>
        <taxon>Dikarya</taxon>
        <taxon>Ascomycota</taxon>
        <taxon>Pezizomycotina</taxon>
        <taxon>Dothideomycetes</taxon>
        <taxon>Pleosporomycetidae</taxon>
        <taxon>Pleosporales</taxon>
        <taxon>Massarineae</taxon>
        <taxon>Massarinaceae</taxon>
        <taxon>Byssothecium</taxon>
    </lineage>
</organism>
<reference evidence="3" key="1">
    <citation type="journal article" date="2020" name="Stud. Mycol.">
        <title>101 Dothideomycetes genomes: a test case for predicting lifestyles and emergence of pathogens.</title>
        <authorList>
            <person name="Haridas S."/>
            <person name="Albert R."/>
            <person name="Binder M."/>
            <person name="Bloem J."/>
            <person name="Labutti K."/>
            <person name="Salamov A."/>
            <person name="Andreopoulos B."/>
            <person name="Baker S."/>
            <person name="Barry K."/>
            <person name="Bills G."/>
            <person name="Bluhm B."/>
            <person name="Cannon C."/>
            <person name="Castanera R."/>
            <person name="Culley D."/>
            <person name="Daum C."/>
            <person name="Ezra D."/>
            <person name="Gonzalez J."/>
            <person name="Henrissat B."/>
            <person name="Kuo A."/>
            <person name="Liang C."/>
            <person name="Lipzen A."/>
            <person name="Lutzoni F."/>
            <person name="Magnuson J."/>
            <person name="Mondo S."/>
            <person name="Nolan M."/>
            <person name="Ohm R."/>
            <person name="Pangilinan J."/>
            <person name="Park H.-J."/>
            <person name="Ramirez L."/>
            <person name="Alfaro M."/>
            <person name="Sun H."/>
            <person name="Tritt A."/>
            <person name="Yoshinaga Y."/>
            <person name="Zwiers L.-H."/>
            <person name="Turgeon B."/>
            <person name="Goodwin S."/>
            <person name="Spatafora J."/>
            <person name="Crous P."/>
            <person name="Grigoriev I."/>
        </authorList>
    </citation>
    <scope>NUCLEOTIDE SEQUENCE</scope>
    <source>
        <strain evidence="3">CBS 675.92</strain>
    </source>
</reference>
<dbReference type="EMBL" id="ML976982">
    <property type="protein sequence ID" value="KAF1960529.1"/>
    <property type="molecule type" value="Genomic_DNA"/>
</dbReference>
<dbReference type="OrthoDB" id="5230585at2759"/>
<gene>
    <name evidence="3" type="ORF">CC80DRAFT_543945</name>
</gene>
<dbReference type="AlphaFoldDB" id="A0A6A5U963"/>
<feature type="domain" description="SRR1-like" evidence="2">
    <location>
        <begin position="223"/>
        <end position="335"/>
    </location>
</feature>
<evidence type="ECO:0000256" key="1">
    <source>
        <dbReference type="SAM" id="MobiDB-lite"/>
    </source>
</evidence>
<feature type="region of interest" description="Disordered" evidence="1">
    <location>
        <begin position="1"/>
        <end position="21"/>
    </location>
</feature>
<proteinExistence type="predicted"/>
<name>A0A6A5U963_9PLEO</name>
<dbReference type="Proteomes" id="UP000800035">
    <property type="component" value="Unassembled WGS sequence"/>
</dbReference>
<keyword evidence="4" id="KW-1185">Reference proteome</keyword>
<dbReference type="PANTHER" id="PTHR42080">
    <property type="entry name" value="SRR1 DOMAIN-CONTAINING PROTEIN"/>
    <property type="match status" value="1"/>
</dbReference>
<dbReference type="Pfam" id="PF07985">
    <property type="entry name" value="SRR1"/>
    <property type="match status" value="1"/>
</dbReference>
<accession>A0A6A5U963</accession>
<feature type="region of interest" description="Disordered" evidence="1">
    <location>
        <begin position="349"/>
        <end position="375"/>
    </location>
</feature>
<dbReference type="PANTHER" id="PTHR42080:SF1">
    <property type="entry name" value="SRR1-LIKE DOMAIN-CONTAINING PROTEIN"/>
    <property type="match status" value="1"/>
</dbReference>
<evidence type="ECO:0000313" key="3">
    <source>
        <dbReference type="EMBL" id="KAF1960529.1"/>
    </source>
</evidence>
<sequence length="440" mass="49189">MSYNETGKPPTSEGATSQDFASKFQHIKKSLGEGDSGYIRGPLFKRQHLEDFVEDFKALMKVGKERPTTMTIPHYTRDPADAVTVTLAFEGHPIKKDKDSAGNKEGKQEEQTRLIRVLRFKHGEREATLKLHEEDVIKIDFADTMWLASFNEDDPPIRLLHKTMKFTEKKEIGNMYAIQSGCPLFLSIDAYRPFSDQSLDDVRSRIPEMTVEWNNSAVRKSLIDTIKNNAKDMPRVGKIVCFGLGRLTIKSNVKSYCQHLAAIDIRDALAKDENHPNTIEIYTQDPFYSSACKTILKELGIKIVDAVVSEGLPLVDQHTFVLEIGTAAEILEPIIDLAGPLGPAGLLSGKLSANGEKDRQGGMPKEPIPKQEAGRRDVSDRLWKYKNSCKAFAITDDKFLGGIKTEIVMAPGVHKCDEHGNIMMSKFDTELLLRKLPGSK</sequence>